<dbReference type="InterPro" id="IPR036388">
    <property type="entry name" value="WH-like_DNA-bd_sf"/>
</dbReference>
<keyword evidence="2" id="KW-0805">Transcription regulation</keyword>
<keyword evidence="3" id="KW-0238">DNA-binding</keyword>
<dbReference type="RefSeq" id="WP_345498951.1">
    <property type="nucleotide sequence ID" value="NZ_BAABJM010000007.1"/>
</dbReference>
<dbReference type="SUPFAM" id="SSF53850">
    <property type="entry name" value="Periplasmic binding protein-like II"/>
    <property type="match status" value="1"/>
</dbReference>
<gene>
    <name evidence="7" type="ORF">GCM10023318_54170</name>
</gene>
<dbReference type="InterPro" id="IPR000847">
    <property type="entry name" value="LysR_HTH_N"/>
</dbReference>
<evidence type="ECO:0000256" key="4">
    <source>
        <dbReference type="ARBA" id="ARBA00023159"/>
    </source>
</evidence>
<reference evidence="8" key="1">
    <citation type="journal article" date="2019" name="Int. J. Syst. Evol. Microbiol.">
        <title>The Global Catalogue of Microorganisms (GCM) 10K type strain sequencing project: providing services to taxonomists for standard genome sequencing and annotation.</title>
        <authorList>
            <consortium name="The Broad Institute Genomics Platform"/>
            <consortium name="The Broad Institute Genome Sequencing Center for Infectious Disease"/>
            <person name="Wu L."/>
            <person name="Ma J."/>
        </authorList>
    </citation>
    <scope>NUCLEOTIDE SEQUENCE [LARGE SCALE GENOMIC DNA]</scope>
    <source>
        <strain evidence="8">JCM 18298</strain>
    </source>
</reference>
<organism evidence="7 8">
    <name type="scientific">Nocardia callitridis</name>
    <dbReference type="NCBI Taxonomy" id="648753"/>
    <lineage>
        <taxon>Bacteria</taxon>
        <taxon>Bacillati</taxon>
        <taxon>Actinomycetota</taxon>
        <taxon>Actinomycetes</taxon>
        <taxon>Mycobacteriales</taxon>
        <taxon>Nocardiaceae</taxon>
        <taxon>Nocardia</taxon>
    </lineage>
</organism>
<evidence type="ECO:0000313" key="8">
    <source>
        <dbReference type="Proteomes" id="UP001500603"/>
    </source>
</evidence>
<proteinExistence type="inferred from homology"/>
<keyword evidence="5" id="KW-0804">Transcription</keyword>
<accession>A0ABP9KY83</accession>
<dbReference type="Pfam" id="PF03466">
    <property type="entry name" value="LysR_substrate"/>
    <property type="match status" value="1"/>
</dbReference>
<feature type="domain" description="HTH lysR-type" evidence="6">
    <location>
        <begin position="1"/>
        <end position="59"/>
    </location>
</feature>
<dbReference type="InterPro" id="IPR036390">
    <property type="entry name" value="WH_DNA-bd_sf"/>
</dbReference>
<name>A0ABP9KY83_9NOCA</name>
<sequence>MYDIRRLILLRDLAEHTTMTAVSQLHGITASAVSQQLRILEAEVGAVLTRREGRALRLTSAGRVLVDHTLRIITALEEAESAVAATDAAVTGVLTLATFRTALPQLALPVANRLREEYPDLRVRLVNMMPVDSVPAVRQQEVDLAVTYSYSFRPRDLPLGLSSEFLFGDPLVLLAPPALHEQVGQRGLAAVRDTDWVAARDGAPSIVSVVFACREAGFAPRIEHRGGSFGAMAEMVEHGLGVTIVPEMSVDVGHRHLIAATITGGSREIGMTYRQASLERPAVAAAIRTLHAVAEDEAGPLLTAGQPRFSTSIRRPEE</sequence>
<dbReference type="Proteomes" id="UP001500603">
    <property type="component" value="Unassembled WGS sequence"/>
</dbReference>
<comment type="similarity">
    <text evidence="1">Belongs to the LysR transcriptional regulatory family.</text>
</comment>
<dbReference type="Gene3D" id="3.40.190.10">
    <property type="entry name" value="Periplasmic binding protein-like II"/>
    <property type="match status" value="2"/>
</dbReference>
<dbReference type="PANTHER" id="PTHR30346:SF29">
    <property type="entry name" value="LYSR SUBSTRATE-BINDING"/>
    <property type="match status" value="1"/>
</dbReference>
<evidence type="ECO:0000313" key="7">
    <source>
        <dbReference type="EMBL" id="GAA5066221.1"/>
    </source>
</evidence>
<dbReference type="PROSITE" id="PS50931">
    <property type="entry name" value="HTH_LYSR"/>
    <property type="match status" value="1"/>
</dbReference>
<dbReference type="Gene3D" id="1.10.10.10">
    <property type="entry name" value="Winged helix-like DNA-binding domain superfamily/Winged helix DNA-binding domain"/>
    <property type="match status" value="1"/>
</dbReference>
<dbReference type="EMBL" id="BAABJM010000007">
    <property type="protein sequence ID" value="GAA5066221.1"/>
    <property type="molecule type" value="Genomic_DNA"/>
</dbReference>
<evidence type="ECO:0000256" key="1">
    <source>
        <dbReference type="ARBA" id="ARBA00009437"/>
    </source>
</evidence>
<evidence type="ECO:0000259" key="6">
    <source>
        <dbReference type="PROSITE" id="PS50931"/>
    </source>
</evidence>
<keyword evidence="4" id="KW-0010">Activator</keyword>
<protein>
    <submittedName>
        <fullName evidence="7">LysR family transcriptional regulator</fullName>
    </submittedName>
</protein>
<dbReference type="InterPro" id="IPR005119">
    <property type="entry name" value="LysR_subst-bd"/>
</dbReference>
<dbReference type="SUPFAM" id="SSF46785">
    <property type="entry name" value="Winged helix' DNA-binding domain"/>
    <property type="match status" value="1"/>
</dbReference>
<evidence type="ECO:0000256" key="3">
    <source>
        <dbReference type="ARBA" id="ARBA00023125"/>
    </source>
</evidence>
<dbReference type="PANTHER" id="PTHR30346">
    <property type="entry name" value="TRANSCRIPTIONAL DUAL REGULATOR HCAR-RELATED"/>
    <property type="match status" value="1"/>
</dbReference>
<evidence type="ECO:0000256" key="5">
    <source>
        <dbReference type="ARBA" id="ARBA00023163"/>
    </source>
</evidence>
<keyword evidence="8" id="KW-1185">Reference proteome</keyword>
<comment type="caution">
    <text evidence="7">The sequence shown here is derived from an EMBL/GenBank/DDBJ whole genome shotgun (WGS) entry which is preliminary data.</text>
</comment>
<evidence type="ECO:0000256" key="2">
    <source>
        <dbReference type="ARBA" id="ARBA00023015"/>
    </source>
</evidence>
<dbReference type="Pfam" id="PF00126">
    <property type="entry name" value="HTH_1"/>
    <property type="match status" value="1"/>
</dbReference>